<keyword evidence="3" id="KW-1185">Reference proteome</keyword>
<accession>A0ABU9B7H2</accession>
<name>A0ABU9B7H2_9BURK</name>
<proteinExistence type="predicted"/>
<comment type="caution">
    <text evidence="2">The sequence shown here is derived from an EMBL/GenBank/DDBJ whole genome shotgun (WGS) entry which is preliminary data.</text>
</comment>
<keyword evidence="1" id="KW-1133">Transmembrane helix</keyword>
<dbReference type="NCBIfam" id="NF038351">
    <property type="entry name" value="cyt_ox_assem_30"/>
    <property type="match status" value="1"/>
</dbReference>
<keyword evidence="1" id="KW-0812">Transmembrane</keyword>
<evidence type="ECO:0000313" key="3">
    <source>
        <dbReference type="Proteomes" id="UP001368500"/>
    </source>
</evidence>
<reference evidence="2 3" key="1">
    <citation type="submission" date="2024-04" db="EMBL/GenBank/DDBJ databases">
        <title>Novel species of the genus Ideonella isolated from streams.</title>
        <authorList>
            <person name="Lu H."/>
        </authorList>
    </citation>
    <scope>NUCLEOTIDE SEQUENCE [LARGE SCALE GENOMIC DNA]</scope>
    <source>
        <strain evidence="2 3">BYS139W</strain>
    </source>
</reference>
<keyword evidence="1" id="KW-0472">Membrane</keyword>
<dbReference type="EMBL" id="JBBUTF010000002">
    <property type="protein sequence ID" value="MEK8024740.1"/>
    <property type="molecule type" value="Genomic_DNA"/>
</dbReference>
<dbReference type="Proteomes" id="UP001368500">
    <property type="component" value="Unassembled WGS sequence"/>
</dbReference>
<sequence>MSRPDDPAALRRANLRLALVLASVALAIGLGFIAKIVLLGR</sequence>
<gene>
    <name evidence="2" type="ORF">AACH11_02000</name>
</gene>
<organism evidence="2 3">
    <name type="scientific">Pseudaquabacterium rugosum</name>
    <dbReference type="NCBI Taxonomy" id="2984194"/>
    <lineage>
        <taxon>Bacteria</taxon>
        <taxon>Pseudomonadati</taxon>
        <taxon>Pseudomonadota</taxon>
        <taxon>Betaproteobacteria</taxon>
        <taxon>Burkholderiales</taxon>
        <taxon>Sphaerotilaceae</taxon>
        <taxon>Pseudaquabacterium</taxon>
    </lineage>
</organism>
<dbReference type="RefSeq" id="WP_341372513.1">
    <property type="nucleotide sequence ID" value="NZ_JBBUTF010000002.1"/>
</dbReference>
<feature type="transmembrane region" description="Helical" evidence="1">
    <location>
        <begin position="15"/>
        <end position="38"/>
    </location>
</feature>
<evidence type="ECO:0000256" key="1">
    <source>
        <dbReference type="SAM" id="Phobius"/>
    </source>
</evidence>
<evidence type="ECO:0000313" key="2">
    <source>
        <dbReference type="EMBL" id="MEK8024740.1"/>
    </source>
</evidence>
<dbReference type="InterPro" id="IPR047811">
    <property type="entry name" value="CytC_ox_assmbl_put"/>
</dbReference>
<protein>
    <submittedName>
        <fullName evidence="2">Cytochrome oxidase small assembly protein</fullName>
    </submittedName>
</protein>